<gene>
    <name evidence="11" type="ORF">KOR34_26380</name>
</gene>
<evidence type="ECO:0000256" key="8">
    <source>
        <dbReference type="RuleBase" id="RU003993"/>
    </source>
</evidence>
<dbReference type="PANTHER" id="PTHR43390:SF1">
    <property type="entry name" value="CHLOROPLAST PROCESSING PEPTIDASE"/>
    <property type="match status" value="1"/>
</dbReference>
<dbReference type="EMBL" id="SIHJ01000001">
    <property type="protein sequence ID" value="TWT37677.1"/>
    <property type="molecule type" value="Genomic_DNA"/>
</dbReference>
<dbReference type="Gene3D" id="2.10.109.10">
    <property type="entry name" value="Umud Fragment, subunit A"/>
    <property type="match status" value="2"/>
</dbReference>
<proteinExistence type="inferred from homology"/>
<sequence length="394" mass="43222">MLNRVPIIIRRGLFVVVGFVALLLSAQTLVVLGLANPVVVQGSSMAPTLEGRRWVLDCPRCGRTATIGIDQRLAAPPPECLICSHPLADDAVRLVGADRLWIDRAPGRLRRWDLVVFRCPYDAQTYCIKRVVGLPGETVSLDAGDVLINGGRATKPLATQLRVRRLEHTPSETLPGWAATSGNWRLQQNAWRGIAEDGRIAELRYLAPVHDDLPGNVGVSRRFNPLSDLMVEADVEQAANARWQIQLPGGHATLDAGRGTLSLSNGAREELVDLPAPLRRVLFSNFDRTLLAAVNGEAVLRLPVVDARMNPRPVVRVLEASVELGGLSLYKDLFYEGTPLAFGAAGDQPWRIGPGEYFVLGDNQAVSVDSRRWDSGPGLPRRLIVGRPHRWRQQ</sequence>
<dbReference type="PROSITE" id="PS00760">
    <property type="entry name" value="SPASE_I_2"/>
    <property type="match status" value="1"/>
</dbReference>
<dbReference type="InterPro" id="IPR036286">
    <property type="entry name" value="LexA/Signal_pep-like_sf"/>
</dbReference>
<dbReference type="RefSeq" id="WP_197531375.1">
    <property type="nucleotide sequence ID" value="NZ_SIHJ01000001.1"/>
</dbReference>
<dbReference type="InterPro" id="IPR019756">
    <property type="entry name" value="Pept_S26A_signal_pept_1_Ser-AS"/>
</dbReference>
<evidence type="ECO:0000256" key="2">
    <source>
        <dbReference type="ARBA" id="ARBA00009370"/>
    </source>
</evidence>
<dbReference type="AlphaFoldDB" id="A0A5C5VI54"/>
<protein>
    <recommendedName>
        <fullName evidence="4 8">Signal peptidase I</fullName>
        <ecNumber evidence="3 8">3.4.21.89</ecNumber>
    </recommendedName>
</protein>
<dbReference type="GO" id="GO:0009003">
    <property type="term" value="F:signal peptidase activity"/>
    <property type="evidence" value="ECO:0007669"/>
    <property type="project" value="UniProtKB-EC"/>
</dbReference>
<dbReference type="InterPro" id="IPR019533">
    <property type="entry name" value="Peptidase_S26"/>
</dbReference>
<comment type="subcellular location">
    <subcellularLocation>
        <location evidence="9">Membrane</location>
        <topology evidence="9">Single-pass type II membrane protein</topology>
    </subcellularLocation>
</comment>
<dbReference type="EC" id="3.4.21.89" evidence="3 8"/>
<comment type="similarity">
    <text evidence="2 9">Belongs to the peptidase S26 family.</text>
</comment>
<feature type="domain" description="Peptidase S26" evidence="10">
    <location>
        <begin position="19"/>
        <end position="169"/>
    </location>
</feature>
<evidence type="ECO:0000259" key="10">
    <source>
        <dbReference type="Pfam" id="PF10502"/>
    </source>
</evidence>
<feature type="domain" description="Peptidase S26" evidence="10">
    <location>
        <begin position="350"/>
        <end position="387"/>
    </location>
</feature>
<evidence type="ECO:0000256" key="5">
    <source>
        <dbReference type="ARBA" id="ARBA00022670"/>
    </source>
</evidence>
<evidence type="ECO:0000256" key="7">
    <source>
        <dbReference type="PIRSR" id="PIRSR600223-1"/>
    </source>
</evidence>
<comment type="catalytic activity">
    <reaction evidence="1 8">
        <text>Cleavage of hydrophobic, N-terminal signal or leader sequences from secreted and periplasmic proteins.</text>
        <dbReference type="EC" id="3.4.21.89"/>
    </reaction>
</comment>
<dbReference type="SUPFAM" id="SSF51306">
    <property type="entry name" value="LexA/Signal peptidase"/>
    <property type="match status" value="2"/>
</dbReference>
<name>A0A5C5VI54_9BACT</name>
<dbReference type="Pfam" id="PF10502">
    <property type="entry name" value="Peptidase_S26"/>
    <property type="match status" value="2"/>
</dbReference>
<evidence type="ECO:0000313" key="12">
    <source>
        <dbReference type="Proteomes" id="UP000316714"/>
    </source>
</evidence>
<organism evidence="11 12">
    <name type="scientific">Posidoniimonas corsicana</name>
    <dbReference type="NCBI Taxonomy" id="1938618"/>
    <lineage>
        <taxon>Bacteria</taxon>
        <taxon>Pseudomonadati</taxon>
        <taxon>Planctomycetota</taxon>
        <taxon>Planctomycetia</taxon>
        <taxon>Pirellulales</taxon>
        <taxon>Lacipirellulaceae</taxon>
        <taxon>Posidoniimonas</taxon>
    </lineage>
</organism>
<keyword evidence="12" id="KW-1185">Reference proteome</keyword>
<dbReference type="PROSITE" id="PS00761">
    <property type="entry name" value="SPASE_I_3"/>
    <property type="match status" value="1"/>
</dbReference>
<feature type="active site" evidence="7">
    <location>
        <position position="44"/>
    </location>
</feature>
<dbReference type="CDD" id="cd06462">
    <property type="entry name" value="Peptidase_S24_S26"/>
    <property type="match status" value="1"/>
</dbReference>
<dbReference type="InterPro" id="IPR019758">
    <property type="entry name" value="Pept_S26A_signal_pept_1_CS"/>
</dbReference>
<evidence type="ECO:0000256" key="4">
    <source>
        <dbReference type="ARBA" id="ARBA00019232"/>
    </source>
</evidence>
<evidence type="ECO:0000256" key="3">
    <source>
        <dbReference type="ARBA" id="ARBA00013208"/>
    </source>
</evidence>
<accession>A0A5C5VI54</accession>
<evidence type="ECO:0000256" key="6">
    <source>
        <dbReference type="ARBA" id="ARBA00022801"/>
    </source>
</evidence>
<reference evidence="11 12" key="1">
    <citation type="submission" date="2019-02" db="EMBL/GenBank/DDBJ databases">
        <title>Deep-cultivation of Planctomycetes and their phenomic and genomic characterization uncovers novel biology.</title>
        <authorList>
            <person name="Wiegand S."/>
            <person name="Jogler M."/>
            <person name="Boedeker C."/>
            <person name="Pinto D."/>
            <person name="Vollmers J."/>
            <person name="Rivas-Marin E."/>
            <person name="Kohn T."/>
            <person name="Peeters S.H."/>
            <person name="Heuer A."/>
            <person name="Rast P."/>
            <person name="Oberbeckmann S."/>
            <person name="Bunk B."/>
            <person name="Jeske O."/>
            <person name="Meyerdierks A."/>
            <person name="Storesund J.E."/>
            <person name="Kallscheuer N."/>
            <person name="Luecker S."/>
            <person name="Lage O.M."/>
            <person name="Pohl T."/>
            <person name="Merkel B.J."/>
            <person name="Hornburger P."/>
            <person name="Mueller R.-W."/>
            <person name="Bruemmer F."/>
            <person name="Labrenz M."/>
            <person name="Spormann A.M."/>
            <person name="Op Den Camp H."/>
            <person name="Overmann J."/>
            <person name="Amann R."/>
            <person name="Jetten M.S.M."/>
            <person name="Mascher T."/>
            <person name="Medema M.H."/>
            <person name="Devos D.P."/>
            <person name="Kaster A.-K."/>
            <person name="Ovreas L."/>
            <person name="Rohde M."/>
            <person name="Galperin M.Y."/>
            <person name="Jogler C."/>
        </authorList>
    </citation>
    <scope>NUCLEOTIDE SEQUENCE [LARGE SCALE GENOMIC DNA]</scope>
    <source>
        <strain evidence="11 12">KOR34</strain>
    </source>
</reference>
<dbReference type="InterPro" id="IPR000223">
    <property type="entry name" value="Pept_S26A_signal_pept_1"/>
</dbReference>
<dbReference type="GO" id="GO:0004252">
    <property type="term" value="F:serine-type endopeptidase activity"/>
    <property type="evidence" value="ECO:0007669"/>
    <property type="project" value="InterPro"/>
</dbReference>
<keyword evidence="5 8" id="KW-0645">Protease</keyword>
<dbReference type="PRINTS" id="PR00727">
    <property type="entry name" value="LEADERPTASE"/>
</dbReference>
<dbReference type="GO" id="GO:0006465">
    <property type="term" value="P:signal peptide processing"/>
    <property type="evidence" value="ECO:0007669"/>
    <property type="project" value="InterPro"/>
</dbReference>
<dbReference type="NCBIfam" id="TIGR02227">
    <property type="entry name" value="sigpep_I_bact"/>
    <property type="match status" value="1"/>
</dbReference>
<dbReference type="InterPro" id="IPR019757">
    <property type="entry name" value="Pept_S26A_signal_pept_1_Lys-AS"/>
</dbReference>
<evidence type="ECO:0000256" key="9">
    <source>
        <dbReference type="RuleBase" id="RU362042"/>
    </source>
</evidence>
<dbReference type="PANTHER" id="PTHR43390">
    <property type="entry name" value="SIGNAL PEPTIDASE I"/>
    <property type="match status" value="1"/>
</dbReference>
<evidence type="ECO:0000256" key="1">
    <source>
        <dbReference type="ARBA" id="ARBA00000677"/>
    </source>
</evidence>
<dbReference type="Proteomes" id="UP000316714">
    <property type="component" value="Unassembled WGS sequence"/>
</dbReference>
<dbReference type="PROSITE" id="PS00501">
    <property type="entry name" value="SPASE_I_1"/>
    <property type="match status" value="1"/>
</dbReference>
<feature type="active site" evidence="7">
    <location>
        <position position="129"/>
    </location>
</feature>
<keyword evidence="6 8" id="KW-0378">Hydrolase</keyword>
<comment type="caution">
    <text evidence="11">The sequence shown here is derived from an EMBL/GenBank/DDBJ whole genome shotgun (WGS) entry which is preliminary data.</text>
</comment>
<evidence type="ECO:0000313" key="11">
    <source>
        <dbReference type="EMBL" id="TWT37677.1"/>
    </source>
</evidence>
<dbReference type="CDD" id="cd06530">
    <property type="entry name" value="S26_SPase_I"/>
    <property type="match status" value="1"/>
</dbReference>
<dbReference type="GO" id="GO:0016020">
    <property type="term" value="C:membrane"/>
    <property type="evidence" value="ECO:0007669"/>
    <property type="project" value="UniProtKB-SubCell"/>
</dbReference>